<keyword evidence="2" id="KW-1185">Reference proteome</keyword>
<name>A0ABN8KU88_9BACI</name>
<sequence>MEKDFIEIESKRIPLSNIKSYEITTEEINQQWTEKVKPNLLVRIILFFVSPGTKTEGFEEGF</sequence>
<accession>A0ABN8KU88</accession>
<protein>
    <submittedName>
        <fullName evidence="1">Uncharacterized protein</fullName>
    </submittedName>
</protein>
<evidence type="ECO:0000313" key="1">
    <source>
        <dbReference type="EMBL" id="CAH2717348.1"/>
    </source>
</evidence>
<comment type="caution">
    <text evidence="1">The sequence shown here is derived from an EMBL/GenBank/DDBJ whole genome shotgun (WGS) entry which is preliminary data.</text>
</comment>
<organism evidence="1 2">
    <name type="scientific">Neobacillus rhizosphaerae</name>
    <dbReference type="NCBI Taxonomy" id="2880965"/>
    <lineage>
        <taxon>Bacteria</taxon>
        <taxon>Bacillati</taxon>
        <taxon>Bacillota</taxon>
        <taxon>Bacilli</taxon>
        <taxon>Bacillales</taxon>
        <taxon>Bacillaceae</taxon>
        <taxon>Neobacillus</taxon>
    </lineage>
</organism>
<reference evidence="1" key="1">
    <citation type="submission" date="2022-04" db="EMBL/GenBank/DDBJ databases">
        <authorList>
            <person name="Criscuolo A."/>
        </authorList>
    </citation>
    <scope>NUCLEOTIDE SEQUENCE</scope>
    <source>
        <strain evidence="1">CIP111895</strain>
    </source>
</reference>
<dbReference type="Proteomes" id="UP000838308">
    <property type="component" value="Unassembled WGS sequence"/>
</dbReference>
<dbReference type="RefSeq" id="WP_248737569.1">
    <property type="nucleotide sequence ID" value="NZ_CALBWS010000045.1"/>
</dbReference>
<proteinExistence type="predicted"/>
<gene>
    <name evidence="1" type="ORF">BACCIP111895_04540</name>
</gene>
<dbReference type="EMBL" id="CALBWS010000045">
    <property type="protein sequence ID" value="CAH2717348.1"/>
    <property type="molecule type" value="Genomic_DNA"/>
</dbReference>
<evidence type="ECO:0000313" key="2">
    <source>
        <dbReference type="Proteomes" id="UP000838308"/>
    </source>
</evidence>